<dbReference type="AlphaFoldDB" id="A0A1M5I0N7"/>
<keyword evidence="1" id="KW-1133">Transmembrane helix</keyword>
<evidence type="ECO:0000313" key="3">
    <source>
        <dbReference type="Proteomes" id="UP000186132"/>
    </source>
</evidence>
<organism evidence="2 3">
    <name type="scientific">Jatrophihabitans endophyticus</name>
    <dbReference type="NCBI Taxonomy" id="1206085"/>
    <lineage>
        <taxon>Bacteria</taxon>
        <taxon>Bacillati</taxon>
        <taxon>Actinomycetota</taxon>
        <taxon>Actinomycetes</taxon>
        <taxon>Jatrophihabitantales</taxon>
        <taxon>Jatrophihabitantaceae</taxon>
        <taxon>Jatrophihabitans</taxon>
    </lineage>
</organism>
<sequence>MSAAATATSVLLAAGDSKPLIDWAALGKVAGVSLLFGLAVVVLFSVGIVGLSMARGHDVIEAPHDPAGAPVAALGAQNRRVVGSALAGVCFVACGAAVLYGLYLIVPQFH</sequence>
<dbReference type="EMBL" id="FQVU01000002">
    <property type="protein sequence ID" value="SHG21610.1"/>
    <property type="molecule type" value="Genomic_DNA"/>
</dbReference>
<keyword evidence="1" id="KW-0472">Membrane</keyword>
<proteinExistence type="predicted"/>
<reference evidence="2 3" key="1">
    <citation type="submission" date="2016-11" db="EMBL/GenBank/DDBJ databases">
        <authorList>
            <person name="Jaros S."/>
            <person name="Januszkiewicz K."/>
            <person name="Wedrychowicz H."/>
        </authorList>
    </citation>
    <scope>NUCLEOTIDE SEQUENCE [LARGE SCALE GENOMIC DNA]</scope>
    <source>
        <strain evidence="2 3">DSM 45627</strain>
    </source>
</reference>
<feature type="transmembrane region" description="Helical" evidence="1">
    <location>
        <begin position="33"/>
        <end position="54"/>
    </location>
</feature>
<keyword evidence="3" id="KW-1185">Reference proteome</keyword>
<keyword evidence="1" id="KW-0812">Transmembrane</keyword>
<dbReference type="RefSeq" id="WP_073388554.1">
    <property type="nucleotide sequence ID" value="NZ_FQVU01000002.1"/>
</dbReference>
<dbReference type="Proteomes" id="UP000186132">
    <property type="component" value="Unassembled WGS sequence"/>
</dbReference>
<feature type="transmembrane region" description="Helical" evidence="1">
    <location>
        <begin position="85"/>
        <end position="106"/>
    </location>
</feature>
<dbReference type="STRING" id="1206085.SAMN05443575_1704"/>
<evidence type="ECO:0000313" key="2">
    <source>
        <dbReference type="EMBL" id="SHG21610.1"/>
    </source>
</evidence>
<gene>
    <name evidence="2" type="ORF">SAMN05443575_1704</name>
</gene>
<protein>
    <submittedName>
        <fullName evidence="2">Uncharacterized protein</fullName>
    </submittedName>
</protein>
<name>A0A1M5I0N7_9ACTN</name>
<evidence type="ECO:0000256" key="1">
    <source>
        <dbReference type="SAM" id="Phobius"/>
    </source>
</evidence>
<dbReference type="OrthoDB" id="4249403at2"/>
<accession>A0A1M5I0N7</accession>